<organism evidence="1 2">
    <name type="scientific">Mytilus coruscus</name>
    <name type="common">Sea mussel</name>
    <dbReference type="NCBI Taxonomy" id="42192"/>
    <lineage>
        <taxon>Eukaryota</taxon>
        <taxon>Metazoa</taxon>
        <taxon>Spiralia</taxon>
        <taxon>Lophotrochozoa</taxon>
        <taxon>Mollusca</taxon>
        <taxon>Bivalvia</taxon>
        <taxon>Autobranchia</taxon>
        <taxon>Pteriomorphia</taxon>
        <taxon>Mytilida</taxon>
        <taxon>Mytiloidea</taxon>
        <taxon>Mytilidae</taxon>
        <taxon>Mytilinae</taxon>
        <taxon>Mytilus</taxon>
    </lineage>
</organism>
<dbReference type="Proteomes" id="UP000507470">
    <property type="component" value="Unassembled WGS sequence"/>
</dbReference>
<evidence type="ECO:0000313" key="1">
    <source>
        <dbReference type="EMBL" id="CAC5378373.1"/>
    </source>
</evidence>
<reference evidence="1 2" key="1">
    <citation type="submission" date="2020-06" db="EMBL/GenBank/DDBJ databases">
        <authorList>
            <person name="Li R."/>
            <person name="Bekaert M."/>
        </authorList>
    </citation>
    <scope>NUCLEOTIDE SEQUENCE [LARGE SCALE GENOMIC DNA]</scope>
    <source>
        <strain evidence="2">wild</strain>
    </source>
</reference>
<keyword evidence="2" id="KW-1185">Reference proteome</keyword>
<sequence length="255" mass="29002">MSALRTITDEDSILRISGTFGSSKTVSINNFGGITYIHLKCPKKNGTANQLATIDENFDIQQEPETGRRGLEGNEGYRRNGTWRNHQSQSWVNCEVGEHNDKKNEGCGGRNPDNRRQRRGCLRVIILKQQCITNICKILCMTPVSLLTRDVLMKLPSSLLMELYQNFDSDLSNNTVDVVFMLYEILTQRTFEVPNASLYQICCSSIVRKCGFLTSEEISFLVRKMDSSVLNDLSNIFLHEHWCRIISNILAARNI</sequence>
<accession>A0A6J8B4H9</accession>
<protein>
    <submittedName>
        <fullName evidence="1">Uncharacterized protein</fullName>
    </submittedName>
</protein>
<dbReference type="EMBL" id="CACVKT020002568">
    <property type="protein sequence ID" value="CAC5378373.1"/>
    <property type="molecule type" value="Genomic_DNA"/>
</dbReference>
<gene>
    <name evidence="1" type="ORF">MCOR_14584</name>
</gene>
<evidence type="ECO:0000313" key="2">
    <source>
        <dbReference type="Proteomes" id="UP000507470"/>
    </source>
</evidence>
<name>A0A6J8B4H9_MYTCO</name>
<dbReference type="AlphaFoldDB" id="A0A6J8B4H9"/>
<proteinExistence type="predicted"/>